<reference evidence="1" key="1">
    <citation type="journal article" date="2020" name="Nature">
        <title>Giant virus diversity and host interactions through global metagenomics.</title>
        <authorList>
            <person name="Schulz F."/>
            <person name="Roux S."/>
            <person name="Paez-Espino D."/>
            <person name="Jungbluth S."/>
            <person name="Walsh D.A."/>
            <person name="Denef V.J."/>
            <person name="McMahon K.D."/>
            <person name="Konstantinidis K.T."/>
            <person name="Eloe-Fadrosh E.A."/>
            <person name="Kyrpides N.C."/>
            <person name="Woyke T."/>
        </authorList>
    </citation>
    <scope>NUCLEOTIDE SEQUENCE</scope>
    <source>
        <strain evidence="1">GVMAG-M-3300023174-46</strain>
    </source>
</reference>
<sequence length="117" mass="13428">MVLRSVPPMDLLERFFLACGVRSLQTPTLFSKEHIVLSEIESLLPELESYYIPCKAHIYIHPPLTQLRCITIAKHILRANGMDLLSMEKTVQSVKQTYYQIRPTCLDSTSETQVSFN</sequence>
<proteinExistence type="predicted"/>
<name>A0A6C0DPV6_9ZZZZ</name>
<accession>A0A6C0DPV6</accession>
<protein>
    <submittedName>
        <fullName evidence="1">Uncharacterized protein</fullName>
    </submittedName>
</protein>
<dbReference type="AlphaFoldDB" id="A0A6C0DPV6"/>
<dbReference type="EMBL" id="MN739654">
    <property type="protein sequence ID" value="QHT18352.1"/>
    <property type="molecule type" value="Genomic_DNA"/>
</dbReference>
<evidence type="ECO:0000313" key="1">
    <source>
        <dbReference type="EMBL" id="QHT18352.1"/>
    </source>
</evidence>
<organism evidence="1">
    <name type="scientific">viral metagenome</name>
    <dbReference type="NCBI Taxonomy" id="1070528"/>
    <lineage>
        <taxon>unclassified sequences</taxon>
        <taxon>metagenomes</taxon>
        <taxon>organismal metagenomes</taxon>
    </lineage>
</organism>